<dbReference type="InterPro" id="IPR003399">
    <property type="entry name" value="Mce/MlaD"/>
</dbReference>
<dbReference type="RefSeq" id="WP_149690631.1">
    <property type="nucleotide sequence ID" value="NZ_SDPQ02000003.1"/>
</dbReference>
<proteinExistence type="predicted"/>
<dbReference type="Proteomes" id="UP000380867">
    <property type="component" value="Unassembled WGS sequence"/>
</dbReference>
<sequence>MRRGIKVRLIAFVLLSALGTLYIGASYLGFVDQALGRGYTVHVLLPDSGGLYEGSEVTYRGVRIGKVAKMEVDNDGLRVDLALEHDTKVPASSPVFVHNLSVVGEQYVSFEPASKKGPDLKDGDTVRGTKDSLPLGEDVLLQDLSHFVSSLNGSELNTVVSELGTMFRDNANPIRSMVDSTQKFIESAADNETATIDLLDNAQTVLQTQQDHAEEIRSFARDLSALTGTLAASDDDIRRILAKGGPAADELRSLMKTLRTELPPALKHLTSVTEVLDARLPALEQLLVTFPRLVAAGPSALTPGDQKYGRVNLNLNQTPAACTKGYLPPGQWQPTSKESFVPYFPAECESGPPVNMRGMKYAPDPIDWKKELAGGDE</sequence>
<evidence type="ECO:0000313" key="3">
    <source>
        <dbReference type="EMBL" id="KAA1395984.1"/>
    </source>
</evidence>
<organism evidence="3 4">
    <name type="scientific">Aeromicrobium ginsengisoli</name>
    <dbReference type="NCBI Taxonomy" id="363867"/>
    <lineage>
        <taxon>Bacteria</taxon>
        <taxon>Bacillati</taxon>
        <taxon>Actinomycetota</taxon>
        <taxon>Actinomycetes</taxon>
        <taxon>Propionibacteriales</taxon>
        <taxon>Nocardioidaceae</taxon>
        <taxon>Aeromicrobium</taxon>
    </lineage>
</organism>
<feature type="domain" description="Mammalian cell entry C-terminal" evidence="2">
    <location>
        <begin position="119"/>
        <end position="318"/>
    </location>
</feature>
<dbReference type="AlphaFoldDB" id="A0A5M4FC54"/>
<dbReference type="PANTHER" id="PTHR33371">
    <property type="entry name" value="INTERMEMBRANE PHOSPHOLIPID TRANSPORT SYSTEM BINDING PROTEIN MLAD-RELATED"/>
    <property type="match status" value="1"/>
</dbReference>
<dbReference type="PANTHER" id="PTHR33371:SF16">
    <property type="entry name" value="MCE-FAMILY PROTEIN MCE3F"/>
    <property type="match status" value="1"/>
</dbReference>
<evidence type="ECO:0000259" key="2">
    <source>
        <dbReference type="Pfam" id="PF11887"/>
    </source>
</evidence>
<reference evidence="3" key="1">
    <citation type="submission" date="2019-09" db="EMBL/GenBank/DDBJ databases">
        <authorList>
            <person name="Li J."/>
        </authorList>
    </citation>
    <scope>NUCLEOTIDE SEQUENCE [LARGE SCALE GENOMIC DNA]</scope>
    <source>
        <strain evidence="3">JCM 14732</strain>
    </source>
</reference>
<feature type="domain" description="Mce/MlaD" evidence="1">
    <location>
        <begin position="37"/>
        <end position="112"/>
    </location>
</feature>
<protein>
    <submittedName>
        <fullName evidence="3">MCE family protein</fullName>
    </submittedName>
</protein>
<accession>A0A5M4FC54</accession>
<dbReference type="GO" id="GO:0005576">
    <property type="term" value="C:extracellular region"/>
    <property type="evidence" value="ECO:0007669"/>
    <property type="project" value="TreeGrafter"/>
</dbReference>
<name>A0A5M4FC54_9ACTN</name>
<dbReference type="NCBIfam" id="TIGR00996">
    <property type="entry name" value="Mtu_fam_mce"/>
    <property type="match status" value="1"/>
</dbReference>
<dbReference type="Pfam" id="PF11887">
    <property type="entry name" value="Mce4_CUP1"/>
    <property type="match status" value="1"/>
</dbReference>
<dbReference type="InterPro" id="IPR024516">
    <property type="entry name" value="Mce_C"/>
</dbReference>
<evidence type="ECO:0000259" key="1">
    <source>
        <dbReference type="Pfam" id="PF02470"/>
    </source>
</evidence>
<dbReference type="InterPro" id="IPR005693">
    <property type="entry name" value="Mce"/>
</dbReference>
<comment type="caution">
    <text evidence="3">The sequence shown here is derived from an EMBL/GenBank/DDBJ whole genome shotgun (WGS) entry which is preliminary data.</text>
</comment>
<gene>
    <name evidence="3" type="ORF">ESP70_017810</name>
</gene>
<dbReference type="EMBL" id="SDPQ02000003">
    <property type="protein sequence ID" value="KAA1395984.1"/>
    <property type="molecule type" value="Genomic_DNA"/>
</dbReference>
<dbReference type="OrthoDB" id="4741753at2"/>
<dbReference type="Pfam" id="PF02470">
    <property type="entry name" value="MlaD"/>
    <property type="match status" value="1"/>
</dbReference>
<evidence type="ECO:0000313" key="4">
    <source>
        <dbReference type="Proteomes" id="UP000380867"/>
    </source>
</evidence>
<dbReference type="InterPro" id="IPR052336">
    <property type="entry name" value="MlaD_Phospholipid_Transporter"/>
</dbReference>
<keyword evidence="4" id="KW-1185">Reference proteome</keyword>